<gene>
    <name evidence="2" type="ORF">AC812_13000</name>
</gene>
<proteinExistence type="predicted"/>
<evidence type="ECO:0000313" key="2">
    <source>
        <dbReference type="EMBL" id="KPL74221.1"/>
    </source>
</evidence>
<sequence length="282" mass="32327">MKMELEGGKINMMKHLQSVQKSTHPNEAHYYSFRQPLALSGHEGSLNETASVERHFPKTTGLHKTTLLEEKWFGPSVWKSKLYDGILPALVMILLTLLFNLLFIPVEVLFGTPGLLIYTLIILAGGVYSLGKCVQMRFDEITRAWYGLIAGLLLWFAVNTAGRLGESSFSIEVEAVILLLAVLVTATLWKTVFPLGVRFLAFVFLVEWTLRFWLELHVFLAESFEFFQWSYYLSGFIALSSLIFFLLWMFQKAESRIHHLWAAVGVWFCTLMVLIVFFQMPL</sequence>
<evidence type="ECO:0000313" key="3">
    <source>
        <dbReference type="Proteomes" id="UP000050514"/>
    </source>
</evidence>
<dbReference type="OrthoDB" id="166842at2"/>
<dbReference type="RefSeq" id="WP_062158932.1">
    <property type="nucleotide sequence ID" value="NZ_DF967971.1"/>
</dbReference>
<feature type="transmembrane region" description="Helical" evidence="1">
    <location>
        <begin position="110"/>
        <end position="131"/>
    </location>
</feature>
<feature type="transmembrane region" description="Helical" evidence="1">
    <location>
        <begin position="226"/>
        <end position="248"/>
    </location>
</feature>
<feature type="transmembrane region" description="Helical" evidence="1">
    <location>
        <begin position="143"/>
        <end position="162"/>
    </location>
</feature>
<feature type="transmembrane region" description="Helical" evidence="1">
    <location>
        <begin position="260"/>
        <end position="280"/>
    </location>
</feature>
<keyword evidence="3" id="KW-1185">Reference proteome</keyword>
<dbReference type="AlphaFoldDB" id="A0A0P6WVF6"/>
<reference evidence="2 3" key="1">
    <citation type="submission" date="2015-07" db="EMBL/GenBank/DDBJ databases">
        <title>Draft genome of Bellilinea caldifistulae DSM 17877.</title>
        <authorList>
            <person name="Hemp J."/>
            <person name="Ward L.M."/>
            <person name="Pace L.A."/>
            <person name="Fischer W.W."/>
        </authorList>
    </citation>
    <scope>NUCLEOTIDE SEQUENCE [LARGE SCALE GENOMIC DNA]</scope>
    <source>
        <strain evidence="2 3">GOMI-1</strain>
    </source>
</reference>
<feature type="transmembrane region" description="Helical" evidence="1">
    <location>
        <begin position="85"/>
        <end position="104"/>
    </location>
</feature>
<feature type="transmembrane region" description="Helical" evidence="1">
    <location>
        <begin position="195"/>
        <end position="214"/>
    </location>
</feature>
<keyword evidence="1" id="KW-1133">Transmembrane helix</keyword>
<keyword evidence="1" id="KW-0472">Membrane</keyword>
<keyword evidence="1" id="KW-0812">Transmembrane</keyword>
<feature type="transmembrane region" description="Helical" evidence="1">
    <location>
        <begin position="168"/>
        <end position="188"/>
    </location>
</feature>
<protein>
    <submittedName>
        <fullName evidence="2">Uncharacterized protein</fullName>
    </submittedName>
</protein>
<organism evidence="2 3">
    <name type="scientific">Bellilinea caldifistulae</name>
    <dbReference type="NCBI Taxonomy" id="360411"/>
    <lineage>
        <taxon>Bacteria</taxon>
        <taxon>Bacillati</taxon>
        <taxon>Chloroflexota</taxon>
        <taxon>Anaerolineae</taxon>
        <taxon>Anaerolineales</taxon>
        <taxon>Anaerolineaceae</taxon>
        <taxon>Bellilinea</taxon>
    </lineage>
</organism>
<dbReference type="Proteomes" id="UP000050514">
    <property type="component" value="Unassembled WGS sequence"/>
</dbReference>
<name>A0A0P6WVF6_9CHLR</name>
<accession>A0A0P6WVF6</accession>
<evidence type="ECO:0000256" key="1">
    <source>
        <dbReference type="SAM" id="Phobius"/>
    </source>
</evidence>
<comment type="caution">
    <text evidence="2">The sequence shown here is derived from an EMBL/GenBank/DDBJ whole genome shotgun (WGS) entry which is preliminary data.</text>
</comment>
<dbReference type="EMBL" id="LGHJ01000018">
    <property type="protein sequence ID" value="KPL74221.1"/>
    <property type="molecule type" value="Genomic_DNA"/>
</dbReference>